<reference evidence="1 2" key="1">
    <citation type="submission" date="2024-09" db="EMBL/GenBank/DDBJ databases">
        <authorList>
            <person name="Sun Q."/>
            <person name="Mori K."/>
        </authorList>
    </citation>
    <scope>NUCLEOTIDE SEQUENCE [LARGE SCALE GENOMIC DNA]</scope>
    <source>
        <strain evidence="1 2">JCM 3324</strain>
    </source>
</reference>
<dbReference type="EMBL" id="JBHMCF010000029">
    <property type="protein sequence ID" value="MFB9473285.1"/>
    <property type="molecule type" value="Genomic_DNA"/>
</dbReference>
<gene>
    <name evidence="1" type="ORF">ACFFR3_27620</name>
</gene>
<accession>A0ABV5NSH9</accession>
<evidence type="ECO:0000313" key="1">
    <source>
        <dbReference type="EMBL" id="MFB9473285.1"/>
    </source>
</evidence>
<name>A0ABV5NSH9_9ACTN</name>
<organism evidence="1 2">
    <name type="scientific">Nonomuraea salmonea</name>
    <dbReference type="NCBI Taxonomy" id="46181"/>
    <lineage>
        <taxon>Bacteria</taxon>
        <taxon>Bacillati</taxon>
        <taxon>Actinomycetota</taxon>
        <taxon>Actinomycetes</taxon>
        <taxon>Streptosporangiales</taxon>
        <taxon>Streptosporangiaceae</taxon>
        <taxon>Nonomuraea</taxon>
    </lineage>
</organism>
<keyword evidence="2" id="KW-1185">Reference proteome</keyword>
<dbReference type="Proteomes" id="UP001589568">
    <property type="component" value="Unassembled WGS sequence"/>
</dbReference>
<evidence type="ECO:0000313" key="2">
    <source>
        <dbReference type="Proteomes" id="UP001589568"/>
    </source>
</evidence>
<dbReference type="RefSeq" id="WP_345387930.1">
    <property type="nucleotide sequence ID" value="NZ_BAAAXS010000001.1"/>
</dbReference>
<proteinExistence type="predicted"/>
<protein>
    <submittedName>
        <fullName evidence="1">Uncharacterized protein</fullName>
    </submittedName>
</protein>
<comment type="caution">
    <text evidence="1">The sequence shown here is derived from an EMBL/GenBank/DDBJ whole genome shotgun (WGS) entry which is preliminary data.</text>
</comment>
<sequence length="48" mass="5319">MTLLEIVLAPLWWLTPPALTMGLHEPLPATRKALLVEPILTPCACRRA</sequence>